<reference evidence="1 2" key="1">
    <citation type="submission" date="2024-09" db="EMBL/GenBank/DDBJ databases">
        <title>Genome sequencing and assembly of Phytophthora oleae, isolate VK10A, causative agent of rot of olive drupes.</title>
        <authorList>
            <person name="Conti Taguali S."/>
            <person name="Riolo M."/>
            <person name="La Spada F."/>
            <person name="Cacciola S.O."/>
            <person name="Dionisio G."/>
        </authorList>
    </citation>
    <scope>NUCLEOTIDE SEQUENCE [LARGE SCALE GENOMIC DNA]</scope>
    <source>
        <strain evidence="1 2">VK10A</strain>
    </source>
</reference>
<proteinExistence type="predicted"/>
<accession>A0ABD3GCJ7</accession>
<protein>
    <submittedName>
        <fullName evidence="1">Uncharacterized protein</fullName>
    </submittedName>
</protein>
<gene>
    <name evidence="1" type="ORF">V7S43_000825</name>
</gene>
<organism evidence="1 2">
    <name type="scientific">Phytophthora oleae</name>
    <dbReference type="NCBI Taxonomy" id="2107226"/>
    <lineage>
        <taxon>Eukaryota</taxon>
        <taxon>Sar</taxon>
        <taxon>Stramenopiles</taxon>
        <taxon>Oomycota</taxon>
        <taxon>Peronosporomycetes</taxon>
        <taxon>Peronosporales</taxon>
        <taxon>Peronosporaceae</taxon>
        <taxon>Phytophthora</taxon>
    </lineage>
</organism>
<name>A0ABD3GCJ7_9STRA</name>
<comment type="caution">
    <text evidence="1">The sequence shown here is derived from an EMBL/GenBank/DDBJ whole genome shotgun (WGS) entry which is preliminary data.</text>
</comment>
<dbReference type="EMBL" id="JBIMZQ010000001">
    <property type="protein sequence ID" value="KAL3674899.1"/>
    <property type="molecule type" value="Genomic_DNA"/>
</dbReference>
<dbReference type="AlphaFoldDB" id="A0ABD3GCJ7"/>
<sequence>MNVMRMETIPSLPVGSLAQLIVDWYDSHLLPMTGSKTNGNLPLVFACTRAPNVYPEKGDLSWQDSRKGLQVAVQAALQQQRRDFCCSNTVSMYFCVKCT</sequence>
<evidence type="ECO:0000313" key="2">
    <source>
        <dbReference type="Proteomes" id="UP001632037"/>
    </source>
</evidence>
<dbReference type="Proteomes" id="UP001632037">
    <property type="component" value="Unassembled WGS sequence"/>
</dbReference>
<keyword evidence="2" id="KW-1185">Reference proteome</keyword>
<evidence type="ECO:0000313" key="1">
    <source>
        <dbReference type="EMBL" id="KAL3674899.1"/>
    </source>
</evidence>